<dbReference type="InterPro" id="IPR012577">
    <property type="entry name" value="NIPSNAP"/>
</dbReference>
<name>A0ABV7VBN5_9PROT</name>
<sequence length="107" mass="12268">MLYEIRIYTAAPNRADPLRERFRDHTLRLFARHGIEVVGCWVPPEQPDQLVYMTRFPDEPARKAAWDGFGADAEWKRIKAESEVNGPLLGGQSAMVLRPTDFSPTLR</sequence>
<dbReference type="SUPFAM" id="SSF54909">
    <property type="entry name" value="Dimeric alpha+beta barrel"/>
    <property type="match status" value="1"/>
</dbReference>
<feature type="domain" description="NIPSNAP" evidence="1">
    <location>
        <begin position="3"/>
        <end position="104"/>
    </location>
</feature>
<organism evidence="2 3">
    <name type="scientific">Ferrovibrio xuzhouensis</name>
    <dbReference type="NCBI Taxonomy" id="1576914"/>
    <lineage>
        <taxon>Bacteria</taxon>
        <taxon>Pseudomonadati</taxon>
        <taxon>Pseudomonadota</taxon>
        <taxon>Alphaproteobacteria</taxon>
        <taxon>Rhodospirillales</taxon>
        <taxon>Rhodospirillaceae</taxon>
        <taxon>Ferrovibrio</taxon>
    </lineage>
</organism>
<dbReference type="EMBL" id="JBHRYJ010000001">
    <property type="protein sequence ID" value="MFC3674885.1"/>
    <property type="molecule type" value="Genomic_DNA"/>
</dbReference>
<dbReference type="Gene3D" id="3.30.70.100">
    <property type="match status" value="1"/>
</dbReference>
<reference evidence="3" key="1">
    <citation type="journal article" date="2019" name="Int. J. Syst. Evol. Microbiol.">
        <title>The Global Catalogue of Microorganisms (GCM) 10K type strain sequencing project: providing services to taxonomists for standard genome sequencing and annotation.</title>
        <authorList>
            <consortium name="The Broad Institute Genomics Platform"/>
            <consortium name="The Broad Institute Genome Sequencing Center for Infectious Disease"/>
            <person name="Wu L."/>
            <person name="Ma J."/>
        </authorList>
    </citation>
    <scope>NUCLEOTIDE SEQUENCE [LARGE SCALE GENOMIC DNA]</scope>
    <source>
        <strain evidence="3">KCTC 42182</strain>
    </source>
</reference>
<dbReference type="Proteomes" id="UP001595711">
    <property type="component" value="Unassembled WGS sequence"/>
</dbReference>
<evidence type="ECO:0000259" key="1">
    <source>
        <dbReference type="Pfam" id="PF07978"/>
    </source>
</evidence>
<keyword evidence="3" id="KW-1185">Reference proteome</keyword>
<dbReference type="InterPro" id="IPR011008">
    <property type="entry name" value="Dimeric_a/b-barrel"/>
</dbReference>
<gene>
    <name evidence="2" type="ORF">ACFOOQ_04965</name>
</gene>
<dbReference type="RefSeq" id="WP_379722436.1">
    <property type="nucleotide sequence ID" value="NZ_JBHRYJ010000001.1"/>
</dbReference>
<accession>A0ABV7VBN5</accession>
<comment type="caution">
    <text evidence="2">The sequence shown here is derived from an EMBL/GenBank/DDBJ whole genome shotgun (WGS) entry which is preliminary data.</text>
</comment>
<proteinExistence type="predicted"/>
<evidence type="ECO:0000313" key="2">
    <source>
        <dbReference type="EMBL" id="MFC3674885.1"/>
    </source>
</evidence>
<protein>
    <submittedName>
        <fullName evidence="2">NIPSNAP family protein</fullName>
    </submittedName>
</protein>
<dbReference type="Pfam" id="PF07978">
    <property type="entry name" value="NIPSNAP"/>
    <property type="match status" value="1"/>
</dbReference>
<evidence type="ECO:0000313" key="3">
    <source>
        <dbReference type="Proteomes" id="UP001595711"/>
    </source>
</evidence>